<feature type="chain" id="PRO_5040938101" description="Secreted protein" evidence="2">
    <location>
        <begin position="19"/>
        <end position="108"/>
    </location>
</feature>
<evidence type="ECO:0000313" key="4">
    <source>
        <dbReference type="Proteomes" id="UP000269945"/>
    </source>
</evidence>
<keyword evidence="1" id="KW-0812">Transmembrane</keyword>
<accession>A0A9X9Q5I0</accession>
<evidence type="ECO:0000256" key="2">
    <source>
        <dbReference type="SAM" id="SignalP"/>
    </source>
</evidence>
<keyword evidence="4" id="KW-1185">Reference proteome</keyword>
<feature type="signal peptide" evidence="2">
    <location>
        <begin position="1"/>
        <end position="18"/>
    </location>
</feature>
<gene>
    <name evidence="3" type="ORF">BN2614_LOCUS1</name>
</gene>
<dbReference type="Proteomes" id="UP000269945">
    <property type="component" value="Unassembled WGS sequence"/>
</dbReference>
<comment type="caution">
    <text evidence="3">The sequence shown here is derived from an EMBL/GenBank/DDBJ whole genome shotgun (WGS) entry which is preliminary data.</text>
</comment>
<name>A0A9X9Q5I0_GULGU</name>
<keyword evidence="1" id="KW-1133">Transmembrane helix</keyword>
<keyword evidence="1" id="KW-0472">Membrane</keyword>
<proteinExistence type="predicted"/>
<evidence type="ECO:0000256" key="1">
    <source>
        <dbReference type="SAM" id="Phobius"/>
    </source>
</evidence>
<feature type="transmembrane region" description="Helical" evidence="1">
    <location>
        <begin position="49"/>
        <end position="66"/>
    </location>
</feature>
<evidence type="ECO:0000313" key="3">
    <source>
        <dbReference type="EMBL" id="VCX30651.1"/>
    </source>
</evidence>
<protein>
    <recommendedName>
        <fullName evidence="5">Secreted protein</fullName>
    </recommendedName>
</protein>
<evidence type="ECO:0008006" key="5">
    <source>
        <dbReference type="Google" id="ProtNLM"/>
    </source>
</evidence>
<organism evidence="3 4">
    <name type="scientific">Gulo gulo</name>
    <name type="common">Wolverine</name>
    <name type="synonym">Gluton</name>
    <dbReference type="NCBI Taxonomy" id="48420"/>
    <lineage>
        <taxon>Eukaryota</taxon>
        <taxon>Metazoa</taxon>
        <taxon>Chordata</taxon>
        <taxon>Craniata</taxon>
        <taxon>Vertebrata</taxon>
        <taxon>Euteleostomi</taxon>
        <taxon>Mammalia</taxon>
        <taxon>Eutheria</taxon>
        <taxon>Laurasiatheria</taxon>
        <taxon>Carnivora</taxon>
        <taxon>Caniformia</taxon>
        <taxon>Musteloidea</taxon>
        <taxon>Mustelidae</taxon>
        <taxon>Guloninae</taxon>
        <taxon>Gulo</taxon>
    </lineage>
</organism>
<dbReference type="AlphaFoldDB" id="A0A9X9Q5I0"/>
<feature type="transmembrane region" description="Helical" evidence="1">
    <location>
        <begin position="87"/>
        <end position="104"/>
    </location>
</feature>
<keyword evidence="2" id="KW-0732">Signal</keyword>
<reference evidence="3 4" key="1">
    <citation type="submission" date="2018-10" db="EMBL/GenBank/DDBJ databases">
        <authorList>
            <person name="Ekblom R."/>
            <person name="Jareborg N."/>
        </authorList>
    </citation>
    <scope>NUCLEOTIDE SEQUENCE [LARGE SCALE GENOMIC DNA]</scope>
    <source>
        <tissue evidence="3">Muscle</tissue>
    </source>
</reference>
<dbReference type="EMBL" id="CYRY02038691">
    <property type="protein sequence ID" value="VCX30651.1"/>
    <property type="molecule type" value="Genomic_DNA"/>
</dbReference>
<sequence>MAQHLLSVMVKCFLTSRALTVWEIRSEFVNSQLLLGKANHDRGPSRKEFPIFTYSALIFSFMSCIFRHREQDRKKKSANRHWRHKPVVFSCLLVRITILSFSVINTNL</sequence>